<reference evidence="2 3" key="1">
    <citation type="journal article" date="2023" name="Sci. Data">
        <title>Genome assembly of the Korean intertidal mud-creeper Batillaria attramentaria.</title>
        <authorList>
            <person name="Patra A.K."/>
            <person name="Ho P.T."/>
            <person name="Jun S."/>
            <person name="Lee S.J."/>
            <person name="Kim Y."/>
            <person name="Won Y.J."/>
        </authorList>
    </citation>
    <scope>NUCLEOTIDE SEQUENCE [LARGE SCALE GENOMIC DNA]</scope>
    <source>
        <strain evidence="2">Wonlab-2016</strain>
    </source>
</reference>
<gene>
    <name evidence="2" type="ORF">BaRGS_00007901</name>
</gene>
<feature type="chain" id="PRO_5044864406" description="Secreted protein" evidence="1">
    <location>
        <begin position="20"/>
        <end position="93"/>
    </location>
</feature>
<keyword evidence="1" id="KW-0732">Signal</keyword>
<feature type="signal peptide" evidence="1">
    <location>
        <begin position="1"/>
        <end position="19"/>
    </location>
</feature>
<comment type="caution">
    <text evidence="2">The sequence shown here is derived from an EMBL/GenBank/DDBJ whole genome shotgun (WGS) entry which is preliminary data.</text>
</comment>
<dbReference type="EMBL" id="JACVVK020000034">
    <property type="protein sequence ID" value="KAK7501021.1"/>
    <property type="molecule type" value="Genomic_DNA"/>
</dbReference>
<accession>A0ABD0LP50</accession>
<sequence length="93" mass="9799">MMSYLCVVVLQVTYCGVTSFCHCAVCDIIVVSQVPVGVSVVVLKVLVVVPRVSYSGVESDTSGCRQRRVVVSSETSRGVAIDASRVVSSSSVL</sequence>
<evidence type="ECO:0000313" key="2">
    <source>
        <dbReference type="EMBL" id="KAK7501021.1"/>
    </source>
</evidence>
<organism evidence="2 3">
    <name type="scientific">Batillaria attramentaria</name>
    <dbReference type="NCBI Taxonomy" id="370345"/>
    <lineage>
        <taxon>Eukaryota</taxon>
        <taxon>Metazoa</taxon>
        <taxon>Spiralia</taxon>
        <taxon>Lophotrochozoa</taxon>
        <taxon>Mollusca</taxon>
        <taxon>Gastropoda</taxon>
        <taxon>Caenogastropoda</taxon>
        <taxon>Sorbeoconcha</taxon>
        <taxon>Cerithioidea</taxon>
        <taxon>Batillariidae</taxon>
        <taxon>Batillaria</taxon>
    </lineage>
</organism>
<protein>
    <recommendedName>
        <fullName evidence="4">Secreted protein</fullName>
    </recommendedName>
</protein>
<dbReference type="AlphaFoldDB" id="A0ABD0LP50"/>
<evidence type="ECO:0008006" key="4">
    <source>
        <dbReference type="Google" id="ProtNLM"/>
    </source>
</evidence>
<dbReference type="Proteomes" id="UP001519460">
    <property type="component" value="Unassembled WGS sequence"/>
</dbReference>
<keyword evidence="3" id="KW-1185">Reference proteome</keyword>
<proteinExistence type="predicted"/>
<evidence type="ECO:0000313" key="3">
    <source>
        <dbReference type="Proteomes" id="UP001519460"/>
    </source>
</evidence>
<evidence type="ECO:0000256" key="1">
    <source>
        <dbReference type="SAM" id="SignalP"/>
    </source>
</evidence>
<name>A0ABD0LP50_9CAEN</name>